<dbReference type="RefSeq" id="WP_165766321.1">
    <property type="nucleotide sequence ID" value="NZ_VFPJ01000001.1"/>
</dbReference>
<dbReference type="EMBL" id="VFPJ01000001">
    <property type="protein sequence ID" value="TQM41953.1"/>
    <property type="molecule type" value="Genomic_DNA"/>
</dbReference>
<dbReference type="Proteomes" id="UP000320773">
    <property type="component" value="Unassembled WGS sequence"/>
</dbReference>
<protein>
    <submittedName>
        <fullName evidence="1">Uncharacterized protein</fullName>
    </submittedName>
</protein>
<accession>A0A543G781</accession>
<dbReference type="AlphaFoldDB" id="A0A543G781"/>
<reference evidence="1 2" key="1">
    <citation type="submission" date="2019-06" db="EMBL/GenBank/DDBJ databases">
        <title>Genomic Encyclopedia of Archaeal and Bacterial Type Strains, Phase II (KMG-II): from individual species to whole genera.</title>
        <authorList>
            <person name="Goeker M."/>
        </authorList>
    </citation>
    <scope>NUCLEOTIDE SEQUENCE [LARGE SCALE GENOMIC DNA]</scope>
    <source>
        <strain evidence="1 2">DSM 24789</strain>
    </source>
</reference>
<comment type="caution">
    <text evidence="1">The sequence shown here is derived from an EMBL/GenBank/DDBJ whole genome shotgun (WGS) entry which is preliminary data.</text>
</comment>
<gene>
    <name evidence="1" type="ORF">BC670_2971</name>
</gene>
<name>A0A543G781_9FLAO</name>
<evidence type="ECO:0000313" key="2">
    <source>
        <dbReference type="Proteomes" id="UP000320773"/>
    </source>
</evidence>
<evidence type="ECO:0000313" key="1">
    <source>
        <dbReference type="EMBL" id="TQM41953.1"/>
    </source>
</evidence>
<sequence length="47" mass="5461">MKQLPPFFVKKEATMPLKNLSENFFDNPITCQEAHGWFYKVNVTLAS</sequence>
<proteinExistence type="predicted"/>
<organism evidence="1 2">
    <name type="scientific">Flavobacterium branchiophilum</name>
    <dbReference type="NCBI Taxonomy" id="55197"/>
    <lineage>
        <taxon>Bacteria</taxon>
        <taxon>Pseudomonadati</taxon>
        <taxon>Bacteroidota</taxon>
        <taxon>Flavobacteriia</taxon>
        <taxon>Flavobacteriales</taxon>
        <taxon>Flavobacteriaceae</taxon>
        <taxon>Flavobacterium</taxon>
    </lineage>
</organism>